<name>A0A316VWA8_9BASI</name>
<dbReference type="OrthoDB" id="10453043at2759"/>
<dbReference type="InParanoid" id="A0A316VWA8"/>
<sequence length="179" mass="20321">MCKDQSFVLGLELPNEADDLQHERRTEYMMLLVRGFNDWFDRHRQSAQQPEQPVPPTGQMLISRFQSHPLSDDFIYYPSDHTSDGGSSRDLFAVSKCESRADDEPSLNQYKQAEDASVFFIVLAALAPDKSMGAKELQGRLDVGQTNLSSYMRHHTVLVRVALALAPIFHKEPPTGQRR</sequence>
<dbReference type="GeneID" id="37037543"/>
<evidence type="ECO:0000313" key="1">
    <source>
        <dbReference type="EMBL" id="PWN41584.1"/>
    </source>
</evidence>
<reference evidence="1 2" key="1">
    <citation type="journal article" date="2018" name="Mol. Biol. Evol.">
        <title>Broad Genomic Sampling Reveals a Smut Pathogenic Ancestry of the Fungal Clade Ustilaginomycotina.</title>
        <authorList>
            <person name="Kijpornyongpan T."/>
            <person name="Mondo S.J."/>
            <person name="Barry K."/>
            <person name="Sandor L."/>
            <person name="Lee J."/>
            <person name="Lipzen A."/>
            <person name="Pangilinan J."/>
            <person name="LaButti K."/>
            <person name="Hainaut M."/>
            <person name="Henrissat B."/>
            <person name="Grigoriev I.V."/>
            <person name="Spatafora J.W."/>
            <person name="Aime M.C."/>
        </authorList>
    </citation>
    <scope>NUCLEOTIDE SEQUENCE [LARGE SCALE GENOMIC DNA]</scope>
    <source>
        <strain evidence="1 2">MCA 4658</strain>
    </source>
</reference>
<proteinExistence type="predicted"/>
<protein>
    <submittedName>
        <fullName evidence="1">Uncharacterized protein</fullName>
    </submittedName>
</protein>
<keyword evidence="2" id="KW-1185">Reference proteome</keyword>
<dbReference type="EMBL" id="KZ819390">
    <property type="protein sequence ID" value="PWN41584.1"/>
    <property type="molecule type" value="Genomic_DNA"/>
</dbReference>
<accession>A0A316VWA8</accession>
<dbReference type="AlphaFoldDB" id="A0A316VWA8"/>
<organism evidence="1 2">
    <name type="scientific">Ceraceosorus guamensis</name>
    <dbReference type="NCBI Taxonomy" id="1522189"/>
    <lineage>
        <taxon>Eukaryota</taxon>
        <taxon>Fungi</taxon>
        <taxon>Dikarya</taxon>
        <taxon>Basidiomycota</taxon>
        <taxon>Ustilaginomycotina</taxon>
        <taxon>Exobasidiomycetes</taxon>
        <taxon>Ceraceosorales</taxon>
        <taxon>Ceraceosoraceae</taxon>
        <taxon>Ceraceosorus</taxon>
    </lineage>
</organism>
<dbReference type="RefSeq" id="XP_025368744.1">
    <property type="nucleotide sequence ID" value="XM_025515673.1"/>
</dbReference>
<dbReference type="Proteomes" id="UP000245783">
    <property type="component" value="Unassembled WGS sequence"/>
</dbReference>
<gene>
    <name evidence="1" type="ORF">IE81DRAFT_341946</name>
</gene>
<evidence type="ECO:0000313" key="2">
    <source>
        <dbReference type="Proteomes" id="UP000245783"/>
    </source>
</evidence>